<keyword evidence="3" id="KW-1185">Reference proteome</keyword>
<evidence type="ECO:0000313" key="3">
    <source>
        <dbReference type="Proteomes" id="UP001630127"/>
    </source>
</evidence>
<gene>
    <name evidence="2" type="ORF">ACH5RR_001094</name>
</gene>
<proteinExistence type="predicted"/>
<feature type="compositionally biased region" description="Basic and acidic residues" evidence="1">
    <location>
        <begin position="38"/>
        <end position="58"/>
    </location>
</feature>
<protein>
    <recommendedName>
        <fullName evidence="4">LNK2</fullName>
    </recommendedName>
</protein>
<organism evidence="2 3">
    <name type="scientific">Cinchona calisaya</name>
    <dbReference type="NCBI Taxonomy" id="153742"/>
    <lineage>
        <taxon>Eukaryota</taxon>
        <taxon>Viridiplantae</taxon>
        <taxon>Streptophyta</taxon>
        <taxon>Embryophyta</taxon>
        <taxon>Tracheophyta</taxon>
        <taxon>Spermatophyta</taxon>
        <taxon>Magnoliopsida</taxon>
        <taxon>eudicotyledons</taxon>
        <taxon>Gunneridae</taxon>
        <taxon>Pentapetalae</taxon>
        <taxon>asterids</taxon>
        <taxon>lamiids</taxon>
        <taxon>Gentianales</taxon>
        <taxon>Rubiaceae</taxon>
        <taxon>Cinchonoideae</taxon>
        <taxon>Cinchoneae</taxon>
        <taxon>Cinchona</taxon>
    </lineage>
</organism>
<dbReference type="AlphaFoldDB" id="A0ABD3B2K4"/>
<feature type="region of interest" description="Disordered" evidence="1">
    <location>
        <begin position="101"/>
        <end position="137"/>
    </location>
</feature>
<reference evidence="2 3" key="1">
    <citation type="submission" date="2024-11" db="EMBL/GenBank/DDBJ databases">
        <title>A near-complete genome assembly of Cinchona calisaya.</title>
        <authorList>
            <person name="Lian D.C."/>
            <person name="Zhao X.W."/>
            <person name="Wei L."/>
        </authorList>
    </citation>
    <scope>NUCLEOTIDE SEQUENCE [LARGE SCALE GENOMIC DNA]</scope>
    <source>
        <tissue evidence="2">Nenye</tissue>
    </source>
</reference>
<evidence type="ECO:0000256" key="1">
    <source>
        <dbReference type="SAM" id="MobiDB-lite"/>
    </source>
</evidence>
<accession>A0ABD3B2K4</accession>
<feature type="compositionally biased region" description="Polar residues" evidence="1">
    <location>
        <begin position="115"/>
        <end position="126"/>
    </location>
</feature>
<dbReference type="EMBL" id="JBJUIK010000001">
    <property type="protein sequence ID" value="KAL3537728.1"/>
    <property type="molecule type" value="Genomic_DNA"/>
</dbReference>
<dbReference type="Proteomes" id="UP001630127">
    <property type="component" value="Unassembled WGS sequence"/>
</dbReference>
<sequence length="707" mass="78971">MFDWNDEELANIIWGEAGEGEDHIVPYEDANERKLGSYGDCIKKEQNHEDVDNKKPAEQKNPVTQSDLHGVKLECSSQCDTNEGLPATEFRVASWPDLSLPSAAKTDQGAMRTEVPNNITENSQQDSRSEDKTAPLDSTSEIFQSPLEDSDQGDFVDYGWASVGSFEDLDRIFSNEDLIFGHGTLGNADELWSSSKDATSSPDKSIPLSDDASCLGIGTLRSMSEQFDVEGEYLSDQNYCFGPRYETINLLRSTVPQDIKSCVQSEEYAGSKSKISMKEKAALEMSGGTPVYKLQLDTGTVTVTNEYMDKRNRQKELLKVRKKSVEKTEVRHLQNLHGSQTGNQFLQFNSAYAPNVCEASSPLVLSQQKQLSGSESSQDKHLSSPFFTSLMHGNVAKQYTGMPVLSWFHSGEGGQQPRLSCYEVPPGNLNPLNQPTDPPLKSLTMTPQEKIEKLRRRQQMRAMLAIQKQQQQFGNQVACTEYSVMEGENFEVEENLSTLPSLDPNSPLEQDDSSTLYMAPDDCSVQEAVLYQLQDIVAKLDMRIRLCIRDSLFRLAKSATQRQYASDTSSSNNITRDVLSKEEINTHNRFPKMSEVETETNPIDRTVAHLLFHRPSEFSGKLVETPDLQLSANLLPCERKASSSMSVLTKSLPQKSENKQILSHVESEFPCLFPKEDQLKNTGLEAYENKLSSKSADNGKMKVKASQ</sequence>
<name>A0ABD3B2K4_9GENT</name>
<dbReference type="PANTHER" id="PTHR33334:SF5">
    <property type="entry name" value="PROTEIN LNK2"/>
    <property type="match status" value="1"/>
</dbReference>
<comment type="caution">
    <text evidence="2">The sequence shown here is derived from an EMBL/GenBank/DDBJ whole genome shotgun (WGS) entry which is preliminary data.</text>
</comment>
<dbReference type="InterPro" id="IPR039928">
    <property type="entry name" value="LNK"/>
</dbReference>
<dbReference type="PANTHER" id="PTHR33334">
    <property type="entry name" value="PROTEIN LNK1"/>
    <property type="match status" value="1"/>
</dbReference>
<evidence type="ECO:0000313" key="2">
    <source>
        <dbReference type="EMBL" id="KAL3537728.1"/>
    </source>
</evidence>
<evidence type="ECO:0008006" key="4">
    <source>
        <dbReference type="Google" id="ProtNLM"/>
    </source>
</evidence>
<feature type="region of interest" description="Disordered" evidence="1">
    <location>
        <begin position="38"/>
        <end position="69"/>
    </location>
</feature>